<evidence type="ECO:0000313" key="3">
    <source>
        <dbReference type="EMBL" id="AAZ98723.1"/>
    </source>
</evidence>
<name>Q3SF91_THIDA</name>
<keyword evidence="1" id="KW-0175">Coiled coil</keyword>
<evidence type="ECO:0008006" key="5">
    <source>
        <dbReference type="Google" id="ProtNLM"/>
    </source>
</evidence>
<dbReference type="PROSITE" id="PS51257">
    <property type="entry name" value="PROKAR_LIPOPROTEIN"/>
    <property type="match status" value="1"/>
</dbReference>
<dbReference type="RefSeq" id="WP_011313282.1">
    <property type="nucleotide sequence ID" value="NC_007404.1"/>
</dbReference>
<feature type="chain" id="PRO_5004228765" description="Lipoprotein" evidence="2">
    <location>
        <begin position="20"/>
        <end position="185"/>
    </location>
</feature>
<evidence type="ECO:0000256" key="1">
    <source>
        <dbReference type="SAM" id="Coils"/>
    </source>
</evidence>
<dbReference type="AlphaFoldDB" id="Q3SF91"/>
<dbReference type="KEGG" id="tbd:Tbd_2770"/>
<evidence type="ECO:0000313" key="4">
    <source>
        <dbReference type="Proteomes" id="UP000008291"/>
    </source>
</evidence>
<dbReference type="EMBL" id="CP000116">
    <property type="protein sequence ID" value="AAZ98723.1"/>
    <property type="molecule type" value="Genomic_DNA"/>
</dbReference>
<dbReference type="STRING" id="292415.Tbd_2770"/>
<organism evidence="3 4">
    <name type="scientific">Thiobacillus denitrificans (strain ATCC 25259 / T1)</name>
    <dbReference type="NCBI Taxonomy" id="292415"/>
    <lineage>
        <taxon>Bacteria</taxon>
        <taxon>Pseudomonadati</taxon>
        <taxon>Pseudomonadota</taxon>
        <taxon>Betaproteobacteria</taxon>
        <taxon>Nitrosomonadales</taxon>
        <taxon>Thiobacillaceae</taxon>
        <taxon>Thiobacillus</taxon>
    </lineage>
</organism>
<proteinExistence type="predicted"/>
<gene>
    <name evidence="3" type="ordered locus">Tbd_2770</name>
</gene>
<sequence>MKLKFLSIAMLSLLLAACAATRPPERAPARDCPPANDWLIVDDAARSAARTTPPADAAARVGSRGAQLLDELFRVASLSPEQRRRDLGALEAQRRLDDTRRFQLAALLEREDSIEALDRSLKTLNSLVEIDVHAQILVELMKKSLKARIELKQQNARVHELQEKLEQIKALEKSLQQRGVVPKAP</sequence>
<protein>
    <recommendedName>
        <fullName evidence="5">Lipoprotein</fullName>
    </recommendedName>
</protein>
<evidence type="ECO:0000256" key="2">
    <source>
        <dbReference type="SAM" id="SignalP"/>
    </source>
</evidence>
<keyword evidence="2" id="KW-0732">Signal</keyword>
<keyword evidence="4" id="KW-1185">Reference proteome</keyword>
<feature type="coiled-coil region" evidence="1">
    <location>
        <begin position="142"/>
        <end position="178"/>
    </location>
</feature>
<dbReference type="Proteomes" id="UP000008291">
    <property type="component" value="Chromosome"/>
</dbReference>
<reference evidence="3 4" key="1">
    <citation type="journal article" date="2006" name="J. Bacteriol.">
        <title>The genome sequence of the obligately chemolithoautotrophic, facultatively anaerobic bacterium Thiobacillus denitrificans.</title>
        <authorList>
            <person name="Beller H.R."/>
            <person name="Chain P.S."/>
            <person name="Letain T.E."/>
            <person name="Chakicherla A."/>
            <person name="Larimer F.W."/>
            <person name="Richardson P.M."/>
            <person name="Coleman M.A."/>
            <person name="Wood A.P."/>
            <person name="Kelly D.P."/>
        </authorList>
    </citation>
    <scope>NUCLEOTIDE SEQUENCE [LARGE SCALE GENOMIC DNA]</scope>
    <source>
        <strain evidence="3 4">ATCC 25259</strain>
    </source>
</reference>
<dbReference type="HOGENOM" id="CLU_1460666_0_0_4"/>
<dbReference type="OrthoDB" id="8564363at2"/>
<accession>Q3SF91</accession>
<feature type="signal peptide" evidence="2">
    <location>
        <begin position="1"/>
        <end position="19"/>
    </location>
</feature>